<evidence type="ECO:0000313" key="2">
    <source>
        <dbReference type="Proteomes" id="UP001619887"/>
    </source>
</evidence>
<gene>
    <name evidence="1" type="ORF">OYC64_020736</name>
</gene>
<evidence type="ECO:0000313" key="1">
    <source>
        <dbReference type="EMBL" id="KAL3042875.1"/>
    </source>
</evidence>
<dbReference type="SUPFAM" id="SSF57924">
    <property type="entry name" value="Inhibitor of apoptosis (IAP) repeat"/>
    <property type="match status" value="1"/>
</dbReference>
<reference evidence="1 2" key="2">
    <citation type="journal article" date="2024" name="G3 (Bethesda)">
        <title>The genome of the cryopelagic Antarctic bald notothen, Trematomus borchgrevinki.</title>
        <authorList>
            <person name="Rayamajhi N."/>
            <person name="Rivera-Colon A.G."/>
            <person name="Minhas B.F."/>
            <person name="Cheng C.C."/>
            <person name="Catchen J.M."/>
        </authorList>
    </citation>
    <scope>NUCLEOTIDE SEQUENCE [LARGE SCALE GENOMIC DNA]</scope>
    <source>
        <strain evidence="1">AGRC-2024</strain>
    </source>
</reference>
<dbReference type="InterPro" id="IPR001370">
    <property type="entry name" value="BIR_rpt"/>
</dbReference>
<dbReference type="PANTHER" id="PTHR10044:SF79">
    <property type="entry name" value="BACULOVIRAL IAP REPEAT-CONTAINING PROTEIN 2"/>
    <property type="match status" value="1"/>
</dbReference>
<dbReference type="CDD" id="cd00022">
    <property type="entry name" value="BIR"/>
    <property type="match status" value="1"/>
</dbReference>
<dbReference type="SMART" id="SM00238">
    <property type="entry name" value="BIR"/>
    <property type="match status" value="1"/>
</dbReference>
<comment type="caution">
    <text evidence="1">The sequence shown here is derived from an EMBL/GenBank/DDBJ whole genome shotgun (WGS) entry which is preliminary data.</text>
</comment>
<proteinExistence type="predicted"/>
<reference evidence="1 2" key="1">
    <citation type="journal article" date="2022" name="G3 (Bethesda)">
        <title>Evaluating Illumina-, Nanopore-, and PacBio-based genome assembly strategies with the bald notothen, Trematomus borchgrevinki.</title>
        <authorList>
            <person name="Rayamajhi N."/>
            <person name="Cheng C.C."/>
            <person name="Catchen J.M."/>
        </authorList>
    </citation>
    <scope>NUCLEOTIDE SEQUENCE [LARGE SCALE GENOMIC DNA]</scope>
    <source>
        <strain evidence="1">AGRC-2024</strain>
    </source>
</reference>
<organism evidence="1 2">
    <name type="scientific">Pagothenia borchgrevinki</name>
    <name type="common">Bald rockcod</name>
    <name type="synonym">Trematomus borchgrevinki</name>
    <dbReference type="NCBI Taxonomy" id="8213"/>
    <lineage>
        <taxon>Eukaryota</taxon>
        <taxon>Metazoa</taxon>
        <taxon>Chordata</taxon>
        <taxon>Craniata</taxon>
        <taxon>Vertebrata</taxon>
        <taxon>Euteleostomi</taxon>
        <taxon>Actinopterygii</taxon>
        <taxon>Neopterygii</taxon>
        <taxon>Teleostei</taxon>
        <taxon>Neoteleostei</taxon>
        <taxon>Acanthomorphata</taxon>
        <taxon>Eupercaria</taxon>
        <taxon>Perciformes</taxon>
        <taxon>Notothenioidei</taxon>
        <taxon>Nototheniidae</taxon>
        <taxon>Pagothenia</taxon>
    </lineage>
</organism>
<dbReference type="EMBL" id="JBIYXZ010002089">
    <property type="protein sequence ID" value="KAL3042875.1"/>
    <property type="molecule type" value="Genomic_DNA"/>
</dbReference>
<dbReference type="PANTHER" id="PTHR10044">
    <property type="entry name" value="INHIBITOR OF APOPTOSIS"/>
    <property type="match status" value="1"/>
</dbReference>
<dbReference type="Proteomes" id="UP001619887">
    <property type="component" value="Unassembled WGS sequence"/>
</dbReference>
<dbReference type="PROSITE" id="PS50143">
    <property type="entry name" value="BIR_REPEAT_2"/>
    <property type="match status" value="1"/>
</dbReference>
<name>A0ABD2FMS2_PAGBO</name>
<protein>
    <submittedName>
        <fullName evidence="1">Uncharacterized protein</fullName>
    </submittedName>
</protein>
<dbReference type="Gene3D" id="1.10.1170.10">
    <property type="entry name" value="Inhibitor Of Apoptosis Protein (2mihbC-IAP-1), Chain A"/>
    <property type="match status" value="1"/>
</dbReference>
<accession>A0ABD2FMS2</accession>
<sequence length="166" mass="17696">METLVQLKNNPFLMGLCRNGPPPDLQYDNSSELFRISTFARFPASGVTERSLARAGWFYTGVGDRVQCFRCNVTAEGWQAGDCPSEKHRQLSPSCSFIQSLPSTANLLSSSHSAFSPLRIAPAVPLSGPGPAAPNPAVSQGEEPVGYLNMAFSAPPPLQPAQLSGC</sequence>
<keyword evidence="2" id="KW-1185">Reference proteome</keyword>
<dbReference type="AlphaFoldDB" id="A0ABD2FMS2"/>
<dbReference type="Pfam" id="PF00653">
    <property type="entry name" value="BIR"/>
    <property type="match status" value="1"/>
</dbReference>
<dbReference type="InterPro" id="IPR050784">
    <property type="entry name" value="IAP"/>
</dbReference>